<gene>
    <name evidence="2" type="ORF">AAFH96_14210</name>
</gene>
<dbReference type="InterPro" id="IPR013879">
    <property type="entry name" value="DUF1761"/>
</dbReference>
<proteinExistence type="predicted"/>
<reference evidence="2 3" key="1">
    <citation type="submission" date="2024-04" db="EMBL/GenBank/DDBJ databases">
        <title>Polymorphospora sp. isolated from Baiyangdian Lake in Xiong'an New Area.</title>
        <authorList>
            <person name="Zhang X."/>
            <person name="Liu J."/>
        </authorList>
    </citation>
    <scope>NUCLEOTIDE SEQUENCE [LARGE SCALE GENOMIC DNA]</scope>
    <source>
        <strain evidence="2 3">2-325</strain>
    </source>
</reference>
<organism evidence="2 3">
    <name type="scientific">Polymorphospora lycopeni</name>
    <dbReference type="NCBI Taxonomy" id="3140240"/>
    <lineage>
        <taxon>Bacteria</taxon>
        <taxon>Bacillati</taxon>
        <taxon>Actinomycetota</taxon>
        <taxon>Actinomycetes</taxon>
        <taxon>Micromonosporales</taxon>
        <taxon>Micromonosporaceae</taxon>
        <taxon>Polymorphospora</taxon>
    </lineage>
</organism>
<evidence type="ECO:0000256" key="1">
    <source>
        <dbReference type="SAM" id="Phobius"/>
    </source>
</evidence>
<name>A0ABV5CQH1_9ACTN</name>
<dbReference type="RefSeq" id="WP_375734469.1">
    <property type="nucleotide sequence ID" value="NZ_JBCGDC010000033.1"/>
</dbReference>
<dbReference type="Proteomes" id="UP001582793">
    <property type="component" value="Unassembled WGS sequence"/>
</dbReference>
<keyword evidence="1" id="KW-1133">Transmembrane helix</keyword>
<keyword evidence="1" id="KW-0812">Transmembrane</keyword>
<feature type="transmembrane region" description="Helical" evidence="1">
    <location>
        <begin position="73"/>
        <end position="93"/>
    </location>
</feature>
<keyword evidence="3" id="KW-1185">Reference proteome</keyword>
<dbReference type="EMBL" id="JBCGDC010000033">
    <property type="protein sequence ID" value="MFB6394254.1"/>
    <property type="molecule type" value="Genomic_DNA"/>
</dbReference>
<keyword evidence="1" id="KW-0472">Membrane</keyword>
<protein>
    <submittedName>
        <fullName evidence="2">DUF1761 family protein</fullName>
    </submittedName>
</protein>
<accession>A0ABV5CQH1</accession>
<evidence type="ECO:0000313" key="2">
    <source>
        <dbReference type="EMBL" id="MFB6394254.1"/>
    </source>
</evidence>
<sequence length="123" mass="12629">MVVVGILVATVVAFSISFAFYSVAPAAPATVETPPARPRAWQVIVEVLRSAVIATLVTGLLVAGAWSGPAAGALLGLALWALPVVLLTGSVVWEHVPVRDAALHTVDWLIKLLAIGAIIGAFA</sequence>
<dbReference type="Pfam" id="PF08570">
    <property type="entry name" value="DUF1761"/>
    <property type="match status" value="1"/>
</dbReference>
<feature type="transmembrane region" description="Helical" evidence="1">
    <location>
        <begin position="43"/>
        <end position="66"/>
    </location>
</feature>
<feature type="transmembrane region" description="Helical" evidence="1">
    <location>
        <begin position="105"/>
        <end position="122"/>
    </location>
</feature>
<comment type="caution">
    <text evidence="2">The sequence shown here is derived from an EMBL/GenBank/DDBJ whole genome shotgun (WGS) entry which is preliminary data.</text>
</comment>
<evidence type="ECO:0000313" key="3">
    <source>
        <dbReference type="Proteomes" id="UP001582793"/>
    </source>
</evidence>